<dbReference type="InterPro" id="IPR036615">
    <property type="entry name" value="Mur_ligase_C_dom_sf"/>
</dbReference>
<evidence type="ECO:0000256" key="6">
    <source>
        <dbReference type="ARBA" id="ARBA00022840"/>
    </source>
</evidence>
<feature type="domain" description="Mur ligase central" evidence="10">
    <location>
        <begin position="150"/>
        <end position="340"/>
    </location>
</feature>
<dbReference type="EC" id="6.3.2.9" evidence="7 8"/>
<dbReference type="InterPro" id="IPR004101">
    <property type="entry name" value="Mur_ligase_C"/>
</dbReference>
<keyword evidence="7 8" id="KW-0961">Cell wall biogenesis/degradation</keyword>
<gene>
    <name evidence="7" type="primary">murD</name>
    <name evidence="11" type="ORF">CJ199_04435</name>
</gene>
<dbReference type="GO" id="GO:0005524">
    <property type="term" value="F:ATP binding"/>
    <property type="evidence" value="ECO:0007669"/>
    <property type="project" value="UniProtKB-UniRule"/>
</dbReference>
<dbReference type="RefSeq" id="WP_102238251.1">
    <property type="nucleotide sequence ID" value="NZ_PNHK01000001.1"/>
</dbReference>
<protein>
    <recommendedName>
        <fullName evidence="7 8">UDP-N-acetylmuramoylalanine--D-glutamate ligase</fullName>
        <ecNumber evidence="7 8">6.3.2.9</ecNumber>
    </recommendedName>
    <alternativeName>
        <fullName evidence="7">D-glutamic acid-adding enzyme</fullName>
    </alternativeName>
    <alternativeName>
        <fullName evidence="7">UDP-N-acetylmuramoyl-L-alanyl-D-glutamate synthetase</fullName>
    </alternativeName>
</protein>
<evidence type="ECO:0000256" key="4">
    <source>
        <dbReference type="ARBA" id="ARBA00022598"/>
    </source>
</evidence>
<feature type="domain" description="Mur ligase C-terminal" evidence="9">
    <location>
        <begin position="362"/>
        <end position="477"/>
    </location>
</feature>
<dbReference type="InterPro" id="IPR013221">
    <property type="entry name" value="Mur_ligase_cen"/>
</dbReference>
<dbReference type="Pfam" id="PF08245">
    <property type="entry name" value="Mur_ligase_M"/>
    <property type="match status" value="1"/>
</dbReference>
<evidence type="ECO:0000256" key="8">
    <source>
        <dbReference type="RuleBase" id="RU003664"/>
    </source>
</evidence>
<reference evidence="11 12" key="1">
    <citation type="submission" date="2017-09" db="EMBL/GenBank/DDBJ databases">
        <title>Bacterial strain isolated from the female urinary microbiota.</title>
        <authorList>
            <person name="Thomas-White K."/>
            <person name="Kumar N."/>
            <person name="Forster S."/>
            <person name="Putonti C."/>
            <person name="Lawley T."/>
            <person name="Wolfe A.J."/>
        </authorList>
    </citation>
    <scope>NUCLEOTIDE SEQUENCE [LARGE SCALE GENOMIC DNA]</scope>
    <source>
        <strain evidence="11 12">UMB1301</strain>
    </source>
</reference>
<dbReference type="OrthoDB" id="9809796at2"/>
<dbReference type="Gene3D" id="3.40.1190.10">
    <property type="entry name" value="Mur-like, catalytic domain"/>
    <property type="match status" value="1"/>
</dbReference>
<evidence type="ECO:0000313" key="11">
    <source>
        <dbReference type="EMBL" id="PMD06609.1"/>
    </source>
</evidence>
<dbReference type="HAMAP" id="MF_00639">
    <property type="entry name" value="MurD"/>
    <property type="match status" value="1"/>
</dbReference>
<keyword evidence="7 8" id="KW-0131">Cell cycle</keyword>
<keyword evidence="4 7" id="KW-0436">Ligase</keyword>
<dbReference type="Pfam" id="PF02875">
    <property type="entry name" value="Mur_ligase_C"/>
    <property type="match status" value="1"/>
</dbReference>
<comment type="catalytic activity">
    <reaction evidence="7 8">
        <text>UDP-N-acetyl-alpha-D-muramoyl-L-alanine + D-glutamate + ATP = UDP-N-acetyl-alpha-D-muramoyl-L-alanyl-D-glutamate + ADP + phosphate + H(+)</text>
        <dbReference type="Rhea" id="RHEA:16429"/>
        <dbReference type="ChEBI" id="CHEBI:15378"/>
        <dbReference type="ChEBI" id="CHEBI:29986"/>
        <dbReference type="ChEBI" id="CHEBI:30616"/>
        <dbReference type="ChEBI" id="CHEBI:43474"/>
        <dbReference type="ChEBI" id="CHEBI:83898"/>
        <dbReference type="ChEBI" id="CHEBI:83900"/>
        <dbReference type="ChEBI" id="CHEBI:456216"/>
        <dbReference type="EC" id="6.3.2.9"/>
    </reaction>
</comment>
<evidence type="ECO:0000256" key="5">
    <source>
        <dbReference type="ARBA" id="ARBA00022741"/>
    </source>
</evidence>
<feature type="binding site" evidence="7">
    <location>
        <begin position="152"/>
        <end position="158"/>
    </location>
    <ligand>
        <name>ATP</name>
        <dbReference type="ChEBI" id="CHEBI:30616"/>
    </ligand>
</feature>
<comment type="function">
    <text evidence="7 8">Cell wall formation. Catalyzes the addition of glutamate to the nucleotide precursor UDP-N-acetylmuramoyl-L-alanine (UMA).</text>
</comment>
<keyword evidence="5 7" id="KW-0547">Nucleotide-binding</keyword>
<accession>A0A2N6VR97</accession>
<dbReference type="Gene3D" id="3.90.190.20">
    <property type="entry name" value="Mur ligase, C-terminal domain"/>
    <property type="match status" value="1"/>
</dbReference>
<keyword evidence="3 7" id="KW-0963">Cytoplasm</keyword>
<comment type="similarity">
    <text evidence="7">Belongs to the MurCDEF family.</text>
</comment>
<evidence type="ECO:0000259" key="9">
    <source>
        <dbReference type="Pfam" id="PF02875"/>
    </source>
</evidence>
<comment type="pathway">
    <text evidence="2 7 8">Cell wall biogenesis; peptidoglycan biosynthesis.</text>
</comment>
<keyword evidence="6 7" id="KW-0067">ATP-binding</keyword>
<comment type="caution">
    <text evidence="11">The sequence shown here is derived from an EMBL/GenBank/DDBJ whole genome shotgun (WGS) entry which is preliminary data.</text>
</comment>
<dbReference type="PANTHER" id="PTHR43692:SF1">
    <property type="entry name" value="UDP-N-ACETYLMURAMOYLALANINE--D-GLUTAMATE LIGASE"/>
    <property type="match status" value="1"/>
</dbReference>
<dbReference type="AlphaFoldDB" id="A0A2N6VR97"/>
<dbReference type="SUPFAM" id="SSF53623">
    <property type="entry name" value="MurD-like peptide ligases, catalytic domain"/>
    <property type="match status" value="1"/>
</dbReference>
<keyword evidence="7 8" id="KW-0573">Peptidoglycan synthesis</keyword>
<keyword evidence="7 8" id="KW-0132">Cell division</keyword>
<evidence type="ECO:0000256" key="3">
    <source>
        <dbReference type="ARBA" id="ARBA00022490"/>
    </source>
</evidence>
<dbReference type="PANTHER" id="PTHR43692">
    <property type="entry name" value="UDP-N-ACETYLMURAMOYLALANINE--D-GLUTAMATE LIGASE"/>
    <property type="match status" value="1"/>
</dbReference>
<dbReference type="GO" id="GO:0008764">
    <property type="term" value="F:UDP-N-acetylmuramoylalanine-D-glutamate ligase activity"/>
    <property type="evidence" value="ECO:0007669"/>
    <property type="project" value="UniProtKB-UniRule"/>
</dbReference>
<evidence type="ECO:0000259" key="10">
    <source>
        <dbReference type="Pfam" id="PF08245"/>
    </source>
</evidence>
<evidence type="ECO:0000256" key="7">
    <source>
        <dbReference type="HAMAP-Rule" id="MF_00639"/>
    </source>
</evidence>
<comment type="subcellular location">
    <subcellularLocation>
        <location evidence="1 7 8">Cytoplasm</location>
    </subcellularLocation>
</comment>
<dbReference type="InterPro" id="IPR005762">
    <property type="entry name" value="MurD"/>
</dbReference>
<dbReference type="GO" id="GO:0071555">
    <property type="term" value="P:cell wall organization"/>
    <property type="evidence" value="ECO:0007669"/>
    <property type="project" value="UniProtKB-KW"/>
</dbReference>
<dbReference type="GO" id="GO:0005737">
    <property type="term" value="C:cytoplasm"/>
    <property type="evidence" value="ECO:0007669"/>
    <property type="project" value="UniProtKB-SubCell"/>
</dbReference>
<dbReference type="SUPFAM" id="SSF53244">
    <property type="entry name" value="MurD-like peptide ligases, peptide-binding domain"/>
    <property type="match status" value="1"/>
</dbReference>
<dbReference type="InterPro" id="IPR036565">
    <property type="entry name" value="Mur-like_cat_sf"/>
</dbReference>
<dbReference type="SUPFAM" id="SSF51984">
    <property type="entry name" value="MurCD N-terminal domain"/>
    <property type="match status" value="1"/>
</dbReference>
<evidence type="ECO:0000313" key="12">
    <source>
        <dbReference type="Proteomes" id="UP000235598"/>
    </source>
</evidence>
<name>A0A2N6VR97_9MICO</name>
<keyword evidence="7 8" id="KW-0133">Cell shape</keyword>
<evidence type="ECO:0000256" key="2">
    <source>
        <dbReference type="ARBA" id="ARBA00004752"/>
    </source>
</evidence>
<proteinExistence type="inferred from homology"/>
<dbReference type="GO" id="GO:0009252">
    <property type="term" value="P:peptidoglycan biosynthetic process"/>
    <property type="evidence" value="ECO:0007669"/>
    <property type="project" value="UniProtKB-UniRule"/>
</dbReference>
<evidence type="ECO:0000256" key="1">
    <source>
        <dbReference type="ARBA" id="ARBA00004496"/>
    </source>
</evidence>
<dbReference type="EMBL" id="PNHK01000001">
    <property type="protein sequence ID" value="PMD06609.1"/>
    <property type="molecule type" value="Genomic_DNA"/>
</dbReference>
<dbReference type="NCBIfam" id="TIGR01087">
    <property type="entry name" value="murD"/>
    <property type="match status" value="1"/>
</dbReference>
<dbReference type="GO" id="GO:0051301">
    <property type="term" value="P:cell division"/>
    <property type="evidence" value="ECO:0007669"/>
    <property type="project" value="UniProtKB-KW"/>
</dbReference>
<dbReference type="Proteomes" id="UP000235598">
    <property type="component" value="Unassembled WGS sequence"/>
</dbReference>
<dbReference type="Gene3D" id="3.40.50.720">
    <property type="entry name" value="NAD(P)-binding Rossmann-like Domain"/>
    <property type="match status" value="1"/>
</dbReference>
<dbReference type="UniPathway" id="UPA00219"/>
<organism evidence="11 12">
    <name type="scientific">Brevibacterium paucivorans</name>
    <dbReference type="NCBI Taxonomy" id="170994"/>
    <lineage>
        <taxon>Bacteria</taxon>
        <taxon>Bacillati</taxon>
        <taxon>Actinomycetota</taxon>
        <taxon>Actinomycetes</taxon>
        <taxon>Micrococcales</taxon>
        <taxon>Brevibacteriaceae</taxon>
        <taxon>Brevibacterium</taxon>
    </lineage>
</organism>
<dbReference type="GO" id="GO:0008360">
    <property type="term" value="P:regulation of cell shape"/>
    <property type="evidence" value="ECO:0007669"/>
    <property type="project" value="UniProtKB-KW"/>
</dbReference>
<sequence>MADVLVPGATPVDYPLADKIPEQIIGPESPLDGLTIVVTGLGVSGYPMAVHLAERGAHVICVDGDTQIDRSEHEKILRVFDVDIRRGPEHVTELPTAPDGSLPDLVCTSQGWRPDQPLLVDAQAKGVPVIGEVELAWRVRGTNAAPWLVVTGTNGKTTATSMLASMFQAAGVNAVACGNIGSPLLEAVLDPAAEVLAIELASFQLHWQFSMCAHAAVVLNLAPDHVDWHGSYENYVADKARVFSNVMKACVYNREDLATRTLVEDAEVVAGARAVGFGLGVPGPGEFGLVEDVLVDRAFAPNRYSSALELASLEDVAHAAGTTSAPAHYVMNALAAAALARSIDLPPIAVRDGLRSFSPGDHRMRVVRTHDDITWVNDSKATNPHATTAALGSFDPIVWIAGGLPKGADYHDIVATFKDRLRSVVVIGEDDSALKSALEASQVDVIRIEPGTKVMERAVSAANDAAQAGDTVLLSPAAASMDQFTNYVERGDAFEQAVSEL</sequence>